<keyword evidence="1" id="KW-0812">Transmembrane</keyword>
<evidence type="ECO:0000256" key="1">
    <source>
        <dbReference type="SAM" id="Phobius"/>
    </source>
</evidence>
<gene>
    <name evidence="2" type="ORF">AKJ51_02215</name>
</gene>
<sequence length="208" mass="22351">MNTGGDKIEIEVSTSQTLRILTVLVAVSIGLSGFSLYQVYSREGISKAKSSTQAMVSGGTADITSKVEQVREEVLPEEGSPTGYGVKYSTAGMQTLVNWFQSTSLSSEGKDRYANIGSNDGTACEYCCGATSALRSNGQIACGCKHNYAIAGLIKYLVKNTDKSDQEILKEVKDWKGYFFPKQTLSKELQERGISPEAAGLPQMRGGC</sequence>
<keyword evidence="3" id="KW-1185">Reference proteome</keyword>
<dbReference type="AlphaFoldDB" id="A0A133VKP5"/>
<keyword evidence="1" id="KW-1133">Transmembrane helix</keyword>
<proteinExistence type="predicted"/>
<dbReference type="Proteomes" id="UP000070263">
    <property type="component" value="Unassembled WGS sequence"/>
</dbReference>
<evidence type="ECO:0000313" key="3">
    <source>
        <dbReference type="Proteomes" id="UP000070263"/>
    </source>
</evidence>
<comment type="caution">
    <text evidence="2">The sequence shown here is derived from an EMBL/GenBank/DDBJ whole genome shotgun (WGS) entry which is preliminary data.</text>
</comment>
<feature type="transmembrane region" description="Helical" evidence="1">
    <location>
        <begin position="20"/>
        <end position="40"/>
    </location>
</feature>
<organism evidence="2 3">
    <name type="scientific">candidate division MSBL1 archaeon SCGC-AAA382A20</name>
    <dbReference type="NCBI Taxonomy" id="1698280"/>
    <lineage>
        <taxon>Archaea</taxon>
        <taxon>Methanobacteriati</taxon>
        <taxon>Methanobacteriota</taxon>
        <taxon>candidate division MSBL1</taxon>
    </lineage>
</organism>
<dbReference type="EMBL" id="LHYE01000020">
    <property type="protein sequence ID" value="KXB07009.1"/>
    <property type="molecule type" value="Genomic_DNA"/>
</dbReference>
<keyword evidence="1" id="KW-0472">Membrane</keyword>
<name>A0A133VKP5_9EURY</name>
<accession>A0A133VKP5</accession>
<evidence type="ECO:0000313" key="2">
    <source>
        <dbReference type="EMBL" id="KXB07009.1"/>
    </source>
</evidence>
<reference evidence="2 3" key="1">
    <citation type="journal article" date="2016" name="Sci. Rep.">
        <title>Metabolic traits of an uncultured archaeal lineage -MSBL1- from brine pools of the Red Sea.</title>
        <authorList>
            <person name="Mwirichia R."/>
            <person name="Alam I."/>
            <person name="Rashid M."/>
            <person name="Vinu M."/>
            <person name="Ba-Alawi W."/>
            <person name="Anthony Kamau A."/>
            <person name="Kamanda Ngugi D."/>
            <person name="Goker M."/>
            <person name="Klenk H.P."/>
            <person name="Bajic V."/>
            <person name="Stingl U."/>
        </authorList>
    </citation>
    <scope>NUCLEOTIDE SEQUENCE [LARGE SCALE GENOMIC DNA]</scope>
    <source>
        <strain evidence="2">SCGC-AAA382A20</strain>
    </source>
</reference>
<protein>
    <submittedName>
        <fullName evidence="2">Uncharacterized protein</fullName>
    </submittedName>
</protein>